<evidence type="ECO:0000256" key="7">
    <source>
        <dbReference type="ARBA" id="ARBA00023180"/>
    </source>
</evidence>
<evidence type="ECO:0000259" key="11">
    <source>
        <dbReference type="PROSITE" id="PS51870"/>
    </source>
</evidence>
<feature type="compositionally biased region" description="Polar residues" evidence="9">
    <location>
        <begin position="185"/>
        <end position="202"/>
    </location>
</feature>
<evidence type="ECO:0000256" key="6">
    <source>
        <dbReference type="ARBA" id="ARBA00023157"/>
    </source>
</evidence>
<accession>Q4RHS8</accession>
<evidence type="ECO:0000256" key="2">
    <source>
        <dbReference type="ARBA" id="ARBA00022692"/>
    </source>
</evidence>
<dbReference type="InterPro" id="IPR036176">
    <property type="entry name" value="E2_sf"/>
</dbReference>
<feature type="disulfide bond" evidence="8">
    <location>
        <begin position="122"/>
        <end position="152"/>
    </location>
</feature>
<name>Q4RHS8_TETNG</name>
<dbReference type="SUPFAM" id="SSF56491">
    <property type="entry name" value="A heparin-binding domain"/>
    <property type="match status" value="1"/>
</dbReference>
<dbReference type="GO" id="GO:0005886">
    <property type="term" value="C:plasma membrane"/>
    <property type="evidence" value="ECO:0007669"/>
    <property type="project" value="TreeGrafter"/>
</dbReference>
<dbReference type="PRINTS" id="PR00203">
    <property type="entry name" value="AMYLOIDA4"/>
</dbReference>
<dbReference type="PROSITE" id="PS51870">
    <property type="entry name" value="APP_E2"/>
    <property type="match status" value="1"/>
</dbReference>
<dbReference type="InterPro" id="IPR036669">
    <property type="entry name" value="Amyloid_Cu-bd_sf"/>
</dbReference>
<dbReference type="PANTHER" id="PTHR23103">
    <property type="entry name" value="ALZHEIMER'S DISEASE BETA-AMYLOID RELATED"/>
    <property type="match status" value="1"/>
</dbReference>
<dbReference type="GO" id="GO:0031694">
    <property type="term" value="F:alpha-2A adrenergic receptor binding"/>
    <property type="evidence" value="ECO:0007669"/>
    <property type="project" value="TreeGrafter"/>
</dbReference>
<reference evidence="12" key="2">
    <citation type="submission" date="2004-02" db="EMBL/GenBank/DDBJ databases">
        <authorList>
            <consortium name="Genoscope"/>
            <consortium name="Whitehead Institute Centre for Genome Research"/>
        </authorList>
    </citation>
    <scope>NUCLEOTIDE SEQUENCE</scope>
</reference>
<dbReference type="KEGG" id="tng:GSTEN00034193G001"/>
<protein>
    <submittedName>
        <fullName evidence="12">(spotted green pufferfish) hypothetical protein</fullName>
    </submittedName>
</protein>
<sequence>DGPEPQLAEPQIAMFCGLQMLHMNLQTGQWEPDPQGRQGCFKDSHEILSYCQEMYPALTISHVEESKKPFTIHAWCKKGWSRCQTHPFIVLPYRCLSGEYVSESLLVPDKCRFLHQEQMDTCKSYVYWHNIAKQECTAENLELHSYGMLLPCGDHFRGVEYVCCPGRGSSSGKGEADERDEPAAQTYTSQSAGKLNSIPSSDTDVEEADMEEEDDEVLEEEEDEEEEEEVDEAEEEEEEEEAIAVKDPEEYEYVSGPYQTSDDLDSFDYERSSKPPHVCACDEGRKLRTLCYFYGLLSRITSRPAFFTRTLVVKRSIRAAAKLFVSCLFYLVTTPRPTDGVDVYFEKPADDTEHANFLRAKTDLEERRMKRINKIMKEWAEADNQSKNLPKTERQALNEHFQSVLQTLEEQVAGERQRLVETHLVRVEAILNNNRRLALENYLAAVQSNPPQVSAEVHAQRIGFFAGTHTISPPSDLLLQPERVLQALKRYMAVEQKDRRHTLTHYQHIVTVDPQKAEQMKFQVYTHLHVIEERMNQSLALLYKDPSLAEELHDDIQELVKAERGDISELMTTSFSETRTTEELGELFPASHCLPLPLDQHLRGAQAGRQQAPRDRAGRTAGRPHANPRRTTAQQNAKPRLREPHLQILRTDELSNSGCRQVMPDPPPLRPPNSYTFLQFWIDCASQS</sequence>
<organism evidence="12">
    <name type="scientific">Tetraodon nigroviridis</name>
    <name type="common">Spotted green pufferfish</name>
    <name type="synonym">Chelonodon nigroviridis</name>
    <dbReference type="NCBI Taxonomy" id="99883"/>
    <lineage>
        <taxon>Eukaryota</taxon>
        <taxon>Metazoa</taxon>
        <taxon>Chordata</taxon>
        <taxon>Craniata</taxon>
        <taxon>Vertebrata</taxon>
        <taxon>Euteleostomi</taxon>
        <taxon>Actinopterygii</taxon>
        <taxon>Neopterygii</taxon>
        <taxon>Teleostei</taxon>
        <taxon>Neoteleostei</taxon>
        <taxon>Acanthomorphata</taxon>
        <taxon>Eupercaria</taxon>
        <taxon>Tetraodontiformes</taxon>
        <taxon>Tetradontoidea</taxon>
        <taxon>Tetraodontidae</taxon>
        <taxon>Tetraodon</taxon>
    </lineage>
</organism>
<dbReference type="Gene3D" id="3.90.570.10">
    <property type="entry name" value="Amyloidogenic glycoprotein, heparin-binding domain"/>
    <property type="match status" value="1"/>
</dbReference>
<evidence type="ECO:0000256" key="9">
    <source>
        <dbReference type="SAM" id="MobiDB-lite"/>
    </source>
</evidence>
<dbReference type="InterPro" id="IPR024329">
    <property type="entry name" value="Amyloid_glyco_E2_domain"/>
</dbReference>
<feature type="compositionally biased region" description="Acidic residues" evidence="9">
    <location>
        <begin position="203"/>
        <end position="242"/>
    </location>
</feature>
<dbReference type="InterPro" id="IPR011178">
    <property type="entry name" value="Amyloid_glyco_Cu-bd"/>
</dbReference>
<comment type="caution">
    <text evidence="12">The sequence shown here is derived from an EMBL/GenBank/DDBJ whole genome shotgun (WGS) entry which is preliminary data.</text>
</comment>
<dbReference type="SUPFAM" id="SSF109843">
    <property type="entry name" value="CAPPD, an extracellular domain of amyloid beta A4 protein"/>
    <property type="match status" value="1"/>
</dbReference>
<dbReference type="AlphaFoldDB" id="Q4RHS8"/>
<dbReference type="GO" id="GO:0007409">
    <property type="term" value="P:axonogenesis"/>
    <property type="evidence" value="ECO:0007669"/>
    <property type="project" value="TreeGrafter"/>
</dbReference>
<dbReference type="SUPFAM" id="SSF89811">
    <property type="entry name" value="Amyloid beta a4 protein copper binding domain (domain 2)"/>
    <property type="match status" value="1"/>
</dbReference>
<gene>
    <name evidence="12" type="ORF">GSTENG00034193001</name>
</gene>
<reference evidence="12" key="1">
    <citation type="journal article" date="2004" name="Nature">
        <title>Genome duplication in the teleost fish Tetraodon nigroviridis reveals the early vertebrate proto-karyotype.</title>
        <authorList>
            <person name="Jaillon O."/>
            <person name="Aury J.-M."/>
            <person name="Brunet F."/>
            <person name="Petit J.-L."/>
            <person name="Stange-Thomann N."/>
            <person name="Mauceli E."/>
            <person name="Bouneau L."/>
            <person name="Fischer C."/>
            <person name="Ozouf-Costaz C."/>
            <person name="Bernot A."/>
            <person name="Nicaud S."/>
            <person name="Jaffe D."/>
            <person name="Fisher S."/>
            <person name="Lutfalla G."/>
            <person name="Dossat C."/>
            <person name="Segurens B."/>
            <person name="Dasilva C."/>
            <person name="Salanoubat M."/>
            <person name="Levy M."/>
            <person name="Boudet N."/>
            <person name="Castellano S."/>
            <person name="Anthouard V."/>
            <person name="Jubin C."/>
            <person name="Castelli V."/>
            <person name="Katinka M."/>
            <person name="Vacherie B."/>
            <person name="Biemont C."/>
            <person name="Skalli Z."/>
            <person name="Cattolico L."/>
            <person name="Poulain J."/>
            <person name="De Berardinis V."/>
            <person name="Cruaud C."/>
            <person name="Duprat S."/>
            <person name="Brottier P."/>
            <person name="Coutanceau J.-P."/>
            <person name="Gouzy J."/>
            <person name="Parra G."/>
            <person name="Lardier G."/>
            <person name="Chapple C."/>
            <person name="McKernan K.J."/>
            <person name="McEwan P."/>
            <person name="Bosak S."/>
            <person name="Kellis M."/>
            <person name="Volff J.-N."/>
            <person name="Guigo R."/>
            <person name="Zody M.C."/>
            <person name="Mesirov J."/>
            <person name="Lindblad-Toh K."/>
            <person name="Birren B."/>
            <person name="Nusbaum C."/>
            <person name="Kahn D."/>
            <person name="Robinson-Rechavi M."/>
            <person name="Laudet V."/>
            <person name="Schachter V."/>
            <person name="Quetier F."/>
            <person name="Saurin W."/>
            <person name="Scarpelli C."/>
            <person name="Wincker P."/>
            <person name="Lander E.S."/>
            <person name="Weissenbach J."/>
            <person name="Roest Crollius H."/>
        </authorList>
    </citation>
    <scope>NUCLEOTIDE SEQUENCE [LARGE SCALE GENOMIC DNA]</scope>
</reference>
<dbReference type="Pfam" id="PF12924">
    <property type="entry name" value="APP_Cu_bd"/>
    <property type="match status" value="1"/>
</dbReference>
<comment type="subcellular location">
    <subcellularLocation>
        <location evidence="1">Membrane</location>
        <topology evidence="1">Single-pass type I membrane protein</topology>
    </subcellularLocation>
</comment>
<feature type="non-terminal residue" evidence="12">
    <location>
        <position position="1"/>
    </location>
</feature>
<dbReference type="Gene3D" id="3.30.1490.140">
    <property type="entry name" value="Amyloidogenic glycoprotein, copper-binding domain"/>
    <property type="match status" value="1"/>
</dbReference>
<dbReference type="InterPro" id="IPR036454">
    <property type="entry name" value="Amyloid_glyco_heparin-bd_sf"/>
</dbReference>
<dbReference type="InterPro" id="IPR015849">
    <property type="entry name" value="Amyloid_glyco_heparin-bd"/>
</dbReference>
<keyword evidence="6 8" id="KW-1015">Disulfide bond</keyword>
<comment type="caution">
    <text evidence="8">Lacks conserved residue(s) required for the propagation of feature annotation.</text>
</comment>
<dbReference type="GO" id="GO:0005794">
    <property type="term" value="C:Golgi apparatus"/>
    <property type="evidence" value="ECO:0007669"/>
    <property type="project" value="TreeGrafter"/>
</dbReference>
<evidence type="ECO:0000256" key="3">
    <source>
        <dbReference type="ARBA" id="ARBA00022729"/>
    </source>
</evidence>
<feature type="region of interest" description="GFLD subdomain" evidence="8">
    <location>
        <begin position="6"/>
        <end position="101"/>
    </location>
</feature>
<dbReference type="PROSITE" id="PS51869">
    <property type="entry name" value="APP_E1"/>
    <property type="match status" value="1"/>
</dbReference>
<evidence type="ECO:0000256" key="1">
    <source>
        <dbReference type="ARBA" id="ARBA00004479"/>
    </source>
</evidence>
<feature type="domain" description="E1" evidence="10">
    <location>
        <begin position="6"/>
        <end position="166"/>
    </location>
</feature>
<evidence type="ECO:0000256" key="5">
    <source>
        <dbReference type="ARBA" id="ARBA00023136"/>
    </source>
</evidence>
<dbReference type="PANTHER" id="PTHR23103:SF13">
    <property type="entry name" value="AMYLOID BETA PRECURSOR LIKE PROTEIN 1"/>
    <property type="match status" value="1"/>
</dbReference>
<feature type="region of interest" description="CuBD subdomain" evidence="8">
    <location>
        <begin position="109"/>
        <end position="166"/>
    </location>
</feature>
<feature type="region of interest" description="Disordered" evidence="9">
    <location>
        <begin position="652"/>
        <end position="671"/>
    </location>
</feature>
<dbReference type="GO" id="GO:0007417">
    <property type="term" value="P:central nervous system development"/>
    <property type="evidence" value="ECO:0007669"/>
    <property type="project" value="TreeGrafter"/>
</dbReference>
<feature type="disulfide bond" evidence="8">
    <location>
        <begin position="51"/>
        <end position="95"/>
    </location>
</feature>
<dbReference type="Pfam" id="PF12925">
    <property type="entry name" value="APP_E2"/>
    <property type="match status" value="2"/>
</dbReference>
<dbReference type="SMART" id="SM00006">
    <property type="entry name" value="A4_EXTRA"/>
    <property type="match status" value="1"/>
</dbReference>
<keyword evidence="3" id="KW-0732">Signal</keyword>
<dbReference type="InterPro" id="IPR008154">
    <property type="entry name" value="Amyloid_glyco_extra"/>
</dbReference>
<dbReference type="PROSITE" id="PS00319">
    <property type="entry name" value="APP_CUBD"/>
    <property type="match status" value="1"/>
</dbReference>
<dbReference type="GO" id="GO:0031696">
    <property type="term" value="F:alpha-2C adrenergic receptor binding"/>
    <property type="evidence" value="ECO:0007669"/>
    <property type="project" value="TreeGrafter"/>
</dbReference>
<dbReference type="OrthoDB" id="6147836at2759"/>
<evidence type="ECO:0000313" key="12">
    <source>
        <dbReference type="EMBL" id="CAG12054.1"/>
    </source>
</evidence>
<dbReference type="GO" id="GO:0046914">
    <property type="term" value="F:transition metal ion binding"/>
    <property type="evidence" value="ECO:0007669"/>
    <property type="project" value="InterPro"/>
</dbReference>
<evidence type="ECO:0000256" key="8">
    <source>
        <dbReference type="PROSITE-ProRule" id="PRU01217"/>
    </source>
</evidence>
<feature type="region of interest" description="Disordered" evidence="9">
    <location>
        <begin position="604"/>
        <end position="645"/>
    </location>
</feature>
<proteinExistence type="inferred from homology"/>
<feature type="region of interest" description="Disordered" evidence="9">
    <location>
        <begin position="170"/>
        <end position="263"/>
    </location>
</feature>
<dbReference type="Pfam" id="PF02177">
    <property type="entry name" value="APP_N"/>
    <property type="match status" value="1"/>
</dbReference>
<feature type="domain" description="E2" evidence="11">
    <location>
        <begin position="340"/>
        <end position="559"/>
    </location>
</feature>
<keyword evidence="5" id="KW-0472">Membrane</keyword>
<comment type="similarity">
    <text evidence="8">Belongs to the APP family.</text>
</comment>
<dbReference type="InterPro" id="IPR008155">
    <property type="entry name" value="Amyloid_glyco"/>
</dbReference>
<feature type="disulfide bond" evidence="8">
    <location>
        <begin position="76"/>
        <end position="83"/>
    </location>
</feature>
<dbReference type="GO" id="GO:0008201">
    <property type="term" value="F:heparin binding"/>
    <property type="evidence" value="ECO:0007669"/>
    <property type="project" value="UniProtKB-UniRule"/>
</dbReference>
<keyword evidence="4" id="KW-1133">Transmembrane helix</keyword>
<dbReference type="Gene3D" id="1.20.120.770">
    <property type="entry name" value="Amyloid precursor protein, E2 domain"/>
    <property type="match status" value="2"/>
</dbReference>
<keyword evidence="2" id="KW-0812">Transmembrane</keyword>
<dbReference type="EMBL" id="CAAE01015044">
    <property type="protein sequence ID" value="CAG12054.1"/>
    <property type="molecule type" value="Genomic_DNA"/>
</dbReference>
<dbReference type="InterPro" id="IPR019744">
    <property type="entry name" value="APP_CUBD_CS"/>
</dbReference>
<evidence type="ECO:0000259" key="10">
    <source>
        <dbReference type="PROSITE" id="PS51869"/>
    </source>
</evidence>
<keyword evidence="7" id="KW-0325">Glycoprotein</keyword>
<dbReference type="GO" id="GO:0031695">
    <property type="term" value="F:alpha-2B adrenergic receptor binding"/>
    <property type="evidence" value="ECO:0007669"/>
    <property type="project" value="TreeGrafter"/>
</dbReference>
<evidence type="ECO:0000256" key="4">
    <source>
        <dbReference type="ARBA" id="ARBA00022989"/>
    </source>
</evidence>